<keyword evidence="7 11" id="KW-0418">Kinase</keyword>
<evidence type="ECO:0000256" key="3">
    <source>
        <dbReference type="ARBA" id="ARBA00012961"/>
    </source>
</evidence>
<evidence type="ECO:0000256" key="5">
    <source>
        <dbReference type="ARBA" id="ARBA00022679"/>
    </source>
</evidence>
<keyword evidence="11" id="KW-0963">Cytoplasm</keyword>
<sequence>MKKGLLIIISGPSGVGKGTVRNCFMNDESLKLAYSISMTTRSPRQGEQDGVDYIFTTKEEFEQAIHDGELLEWAEFVGNYYGTPMSQVEKLRKEGKNVLLEIEVQGATQVREKCPEALTIFIIPPSMEELEKRIRGRRSEPEEIVQQRLAKASKEIKMVNNYKYIVCNDDPQLAADMISTIIKRHMEIDE</sequence>
<dbReference type="Proteomes" id="UP000030008">
    <property type="component" value="Unassembled WGS sequence"/>
</dbReference>
<evidence type="ECO:0000256" key="11">
    <source>
        <dbReference type="HAMAP-Rule" id="MF_00328"/>
    </source>
</evidence>
<dbReference type="InterPro" id="IPR020590">
    <property type="entry name" value="Guanylate_kinase_CS"/>
</dbReference>
<dbReference type="InterPro" id="IPR008144">
    <property type="entry name" value="Guanylate_kin-like_dom"/>
</dbReference>
<dbReference type="Proteomes" id="UP000503330">
    <property type="component" value="Chromosome"/>
</dbReference>
<dbReference type="GO" id="GO:0004385">
    <property type="term" value="F:GMP kinase activity"/>
    <property type="evidence" value="ECO:0007669"/>
    <property type="project" value="UniProtKB-UniRule"/>
</dbReference>
<keyword evidence="6 11" id="KW-0547">Nucleotide-binding</keyword>
<dbReference type="InterPro" id="IPR027417">
    <property type="entry name" value="P-loop_NTPase"/>
</dbReference>
<evidence type="ECO:0000256" key="10">
    <source>
        <dbReference type="ARBA" id="ARBA00048594"/>
    </source>
</evidence>
<dbReference type="PANTHER" id="PTHR23117">
    <property type="entry name" value="GUANYLATE KINASE-RELATED"/>
    <property type="match status" value="1"/>
</dbReference>
<dbReference type="Gene3D" id="3.40.50.300">
    <property type="entry name" value="P-loop containing nucleotide triphosphate hydrolases"/>
    <property type="match status" value="1"/>
</dbReference>
<dbReference type="AlphaFoldDB" id="A0A099I864"/>
<feature type="domain" description="Guanylate kinase-like" evidence="12">
    <location>
        <begin position="4"/>
        <end position="183"/>
    </location>
</feature>
<comment type="similarity">
    <text evidence="2 11">Belongs to the guanylate kinase family.</text>
</comment>
<dbReference type="NCBIfam" id="TIGR03263">
    <property type="entry name" value="guanyl_kin"/>
    <property type="match status" value="1"/>
</dbReference>
<dbReference type="CDD" id="cd00071">
    <property type="entry name" value="GMPK"/>
    <property type="match status" value="1"/>
</dbReference>
<dbReference type="EC" id="2.7.4.8" evidence="3 11"/>
<evidence type="ECO:0000313" key="15">
    <source>
        <dbReference type="Proteomes" id="UP000030008"/>
    </source>
</evidence>
<evidence type="ECO:0000256" key="1">
    <source>
        <dbReference type="ARBA" id="ARBA00003531"/>
    </source>
</evidence>
<evidence type="ECO:0000256" key="7">
    <source>
        <dbReference type="ARBA" id="ARBA00022777"/>
    </source>
</evidence>
<evidence type="ECO:0000256" key="6">
    <source>
        <dbReference type="ARBA" id="ARBA00022741"/>
    </source>
</evidence>
<dbReference type="PANTHER" id="PTHR23117:SF13">
    <property type="entry name" value="GUANYLATE KINASE"/>
    <property type="match status" value="1"/>
</dbReference>
<dbReference type="InterPro" id="IPR017665">
    <property type="entry name" value="Guanylate_kinase"/>
</dbReference>
<organism evidence="13 15">
    <name type="scientific">Clostridium innocuum</name>
    <dbReference type="NCBI Taxonomy" id="1522"/>
    <lineage>
        <taxon>Bacteria</taxon>
        <taxon>Bacillati</taxon>
        <taxon>Bacillota</taxon>
        <taxon>Clostridia</taxon>
        <taxon>Eubacteriales</taxon>
        <taxon>Clostridiaceae</taxon>
        <taxon>Clostridium</taxon>
    </lineage>
</organism>
<evidence type="ECO:0000313" key="14">
    <source>
        <dbReference type="EMBL" id="QJA03078.1"/>
    </source>
</evidence>
<evidence type="ECO:0000256" key="4">
    <source>
        <dbReference type="ARBA" id="ARBA00016296"/>
    </source>
</evidence>
<reference evidence="13 15" key="1">
    <citation type="submission" date="2014-08" db="EMBL/GenBank/DDBJ databases">
        <title>Clostridium innocuum, an unnegligible vancomycin-resistant pathogen causing extra-intestinal infections.</title>
        <authorList>
            <person name="Feng Y."/>
            <person name="Chiu C.-H."/>
        </authorList>
    </citation>
    <scope>NUCLEOTIDE SEQUENCE [LARGE SCALE GENOMIC DNA]</scope>
    <source>
        <strain evidence="13 15">AN88</strain>
    </source>
</reference>
<evidence type="ECO:0000256" key="8">
    <source>
        <dbReference type="ARBA" id="ARBA00022840"/>
    </source>
</evidence>
<dbReference type="SMART" id="SM00072">
    <property type="entry name" value="GuKc"/>
    <property type="match status" value="1"/>
</dbReference>
<keyword evidence="5 11" id="KW-0808">Transferase</keyword>
<dbReference type="HAMAP" id="MF_00328">
    <property type="entry name" value="Guanylate_kinase"/>
    <property type="match status" value="1"/>
</dbReference>
<dbReference type="PROSITE" id="PS00856">
    <property type="entry name" value="GUANYLATE_KINASE_1"/>
    <property type="match status" value="1"/>
</dbReference>
<keyword evidence="8 11" id="KW-0067">ATP-binding</keyword>
<dbReference type="Gene3D" id="3.30.63.10">
    <property type="entry name" value="Guanylate Kinase phosphate binding domain"/>
    <property type="match status" value="1"/>
</dbReference>
<accession>A0A099I864</accession>
<evidence type="ECO:0000256" key="9">
    <source>
        <dbReference type="ARBA" id="ARBA00030128"/>
    </source>
</evidence>
<dbReference type="GO" id="GO:0005524">
    <property type="term" value="F:ATP binding"/>
    <property type="evidence" value="ECO:0007669"/>
    <property type="project" value="UniProtKB-UniRule"/>
</dbReference>
<dbReference type="EMBL" id="CP048838">
    <property type="protein sequence ID" value="QJA03078.1"/>
    <property type="molecule type" value="Genomic_DNA"/>
</dbReference>
<gene>
    <name evidence="11 14" type="primary">gmk</name>
    <name evidence="13" type="ORF">CIAN88_09445</name>
    <name evidence="14" type="ORF">G4D54_11775</name>
</gene>
<dbReference type="PROSITE" id="PS50052">
    <property type="entry name" value="GUANYLATE_KINASE_2"/>
    <property type="match status" value="1"/>
</dbReference>
<comment type="catalytic activity">
    <reaction evidence="10 11">
        <text>GMP + ATP = GDP + ADP</text>
        <dbReference type="Rhea" id="RHEA:20780"/>
        <dbReference type="ChEBI" id="CHEBI:30616"/>
        <dbReference type="ChEBI" id="CHEBI:58115"/>
        <dbReference type="ChEBI" id="CHEBI:58189"/>
        <dbReference type="ChEBI" id="CHEBI:456216"/>
        <dbReference type="EC" id="2.7.4.8"/>
    </reaction>
</comment>
<name>A0A099I864_CLOIN</name>
<reference evidence="14 16" key="2">
    <citation type="submission" date="2020-02" db="EMBL/GenBank/DDBJ databases">
        <authorList>
            <person name="Kociolek L.K."/>
            <person name="Ozer E.A."/>
        </authorList>
    </citation>
    <scope>NUCLEOTIDE SEQUENCE [LARGE SCALE GENOMIC DNA]</scope>
    <source>
        <strain evidence="14 16">ATCC 14501</strain>
    </source>
</reference>
<protein>
    <recommendedName>
        <fullName evidence="4 11">Guanylate kinase</fullName>
        <ecNumber evidence="3 11">2.7.4.8</ecNumber>
    </recommendedName>
    <alternativeName>
        <fullName evidence="9 11">GMP kinase</fullName>
    </alternativeName>
</protein>
<dbReference type="GO" id="GO:0005829">
    <property type="term" value="C:cytosol"/>
    <property type="evidence" value="ECO:0007669"/>
    <property type="project" value="TreeGrafter"/>
</dbReference>
<evidence type="ECO:0000313" key="13">
    <source>
        <dbReference type="EMBL" id="KGJ53387.1"/>
    </source>
</evidence>
<dbReference type="InterPro" id="IPR008145">
    <property type="entry name" value="GK/Ca_channel_bsu"/>
</dbReference>
<dbReference type="SUPFAM" id="SSF52540">
    <property type="entry name" value="P-loop containing nucleoside triphosphate hydrolases"/>
    <property type="match status" value="1"/>
</dbReference>
<dbReference type="EMBL" id="JQIF01000040">
    <property type="protein sequence ID" value="KGJ53387.1"/>
    <property type="molecule type" value="Genomic_DNA"/>
</dbReference>
<dbReference type="Pfam" id="PF00625">
    <property type="entry name" value="Guanylate_kin"/>
    <property type="match status" value="1"/>
</dbReference>
<feature type="binding site" evidence="11">
    <location>
        <begin position="11"/>
        <end position="18"/>
    </location>
    <ligand>
        <name>ATP</name>
        <dbReference type="ChEBI" id="CHEBI:30616"/>
    </ligand>
</feature>
<dbReference type="RefSeq" id="WP_002608607.1">
    <property type="nucleotide sequence ID" value="NZ_BAAACC010000007.1"/>
</dbReference>
<proteinExistence type="inferred from homology"/>
<dbReference type="FunFam" id="3.30.63.10:FF:000002">
    <property type="entry name" value="Guanylate kinase 1"/>
    <property type="match status" value="1"/>
</dbReference>
<comment type="function">
    <text evidence="1 11">Essential for recycling GMP and indirectly, cGMP.</text>
</comment>
<dbReference type="GeneID" id="61926226"/>
<evidence type="ECO:0000313" key="16">
    <source>
        <dbReference type="Proteomes" id="UP000503330"/>
    </source>
</evidence>
<evidence type="ECO:0000259" key="12">
    <source>
        <dbReference type="PROSITE" id="PS50052"/>
    </source>
</evidence>
<evidence type="ECO:0000256" key="2">
    <source>
        <dbReference type="ARBA" id="ARBA00005790"/>
    </source>
</evidence>
<comment type="subcellular location">
    <subcellularLocation>
        <location evidence="11">Cytoplasm</location>
    </subcellularLocation>
</comment>